<evidence type="ECO:0000259" key="3">
    <source>
        <dbReference type="PROSITE" id="PS50235"/>
    </source>
</evidence>
<dbReference type="InterPro" id="IPR050164">
    <property type="entry name" value="Peptidase_C19"/>
</dbReference>
<evidence type="ECO:0000256" key="2">
    <source>
        <dbReference type="SAM" id="MobiDB-lite"/>
    </source>
</evidence>
<dbReference type="InterPro" id="IPR001394">
    <property type="entry name" value="Peptidase_C19_UCH"/>
</dbReference>
<dbReference type="InterPro" id="IPR028889">
    <property type="entry name" value="USP"/>
</dbReference>
<protein>
    <submittedName>
        <fullName evidence="4">Ubiquitin carboxyl-terminal hydrolase 37</fullName>
    </submittedName>
</protein>
<dbReference type="GO" id="GO:0004843">
    <property type="term" value="F:cysteine-type deubiquitinase activity"/>
    <property type="evidence" value="ECO:0007669"/>
    <property type="project" value="InterPro"/>
</dbReference>
<dbReference type="SUPFAM" id="SSF54001">
    <property type="entry name" value="Cysteine proteinases"/>
    <property type="match status" value="1"/>
</dbReference>
<dbReference type="PROSITE" id="PS00973">
    <property type="entry name" value="USP_2"/>
    <property type="match status" value="1"/>
</dbReference>
<dbReference type="STRING" id="136037.A0A067QUL5"/>
<dbReference type="EMBL" id="KK852936">
    <property type="protein sequence ID" value="KDR13587.1"/>
    <property type="molecule type" value="Genomic_DNA"/>
</dbReference>
<dbReference type="InterPro" id="IPR018200">
    <property type="entry name" value="USP_CS"/>
</dbReference>
<evidence type="ECO:0000313" key="4">
    <source>
        <dbReference type="EMBL" id="KDR13587.1"/>
    </source>
</evidence>
<reference evidence="4 5" key="1">
    <citation type="journal article" date="2014" name="Nat. Commun.">
        <title>Molecular traces of alternative social organization in a termite genome.</title>
        <authorList>
            <person name="Terrapon N."/>
            <person name="Li C."/>
            <person name="Robertson H.M."/>
            <person name="Ji L."/>
            <person name="Meng X."/>
            <person name="Booth W."/>
            <person name="Chen Z."/>
            <person name="Childers C.P."/>
            <person name="Glastad K.M."/>
            <person name="Gokhale K."/>
            <person name="Gowin J."/>
            <person name="Gronenberg W."/>
            <person name="Hermansen R.A."/>
            <person name="Hu H."/>
            <person name="Hunt B.G."/>
            <person name="Huylmans A.K."/>
            <person name="Khalil S.M."/>
            <person name="Mitchell R.D."/>
            <person name="Munoz-Torres M.C."/>
            <person name="Mustard J.A."/>
            <person name="Pan H."/>
            <person name="Reese J.T."/>
            <person name="Scharf M.E."/>
            <person name="Sun F."/>
            <person name="Vogel H."/>
            <person name="Xiao J."/>
            <person name="Yang W."/>
            <person name="Yang Z."/>
            <person name="Yang Z."/>
            <person name="Zhou J."/>
            <person name="Zhu J."/>
            <person name="Brent C.S."/>
            <person name="Elsik C.G."/>
            <person name="Goodisman M.A."/>
            <person name="Liberles D.A."/>
            <person name="Roe R.M."/>
            <person name="Vargo E.L."/>
            <person name="Vilcinskas A."/>
            <person name="Wang J."/>
            <person name="Bornberg-Bauer E."/>
            <person name="Korb J."/>
            <person name="Zhang G."/>
            <person name="Liebig J."/>
        </authorList>
    </citation>
    <scope>NUCLEOTIDE SEQUENCE [LARGE SCALE GENOMIC DNA]</scope>
    <source>
        <tissue evidence="4">Whole organism</tissue>
    </source>
</reference>
<evidence type="ECO:0000256" key="1">
    <source>
        <dbReference type="ARBA" id="ARBA00009085"/>
    </source>
</evidence>
<comment type="similarity">
    <text evidence="1">Belongs to the peptidase C19 family.</text>
</comment>
<accession>A0A067QUL5</accession>
<organism evidence="4 5">
    <name type="scientific">Zootermopsis nevadensis</name>
    <name type="common">Dampwood termite</name>
    <dbReference type="NCBI Taxonomy" id="136037"/>
    <lineage>
        <taxon>Eukaryota</taxon>
        <taxon>Metazoa</taxon>
        <taxon>Ecdysozoa</taxon>
        <taxon>Arthropoda</taxon>
        <taxon>Hexapoda</taxon>
        <taxon>Insecta</taxon>
        <taxon>Pterygota</taxon>
        <taxon>Neoptera</taxon>
        <taxon>Polyneoptera</taxon>
        <taxon>Dictyoptera</taxon>
        <taxon>Blattodea</taxon>
        <taxon>Blattoidea</taxon>
        <taxon>Termitoidae</taxon>
        <taxon>Termopsidae</taxon>
        <taxon>Zootermopsis</taxon>
    </lineage>
</organism>
<gene>
    <name evidence="4" type="ORF">L798_12276</name>
</gene>
<dbReference type="InParanoid" id="A0A067QUL5"/>
<feature type="compositionally biased region" description="Basic and acidic residues" evidence="2">
    <location>
        <begin position="236"/>
        <end position="270"/>
    </location>
</feature>
<dbReference type="Pfam" id="PF00443">
    <property type="entry name" value="UCH"/>
    <property type="match status" value="1"/>
</dbReference>
<dbReference type="GO" id="GO:0000082">
    <property type="term" value="P:G1/S transition of mitotic cell cycle"/>
    <property type="evidence" value="ECO:0007669"/>
    <property type="project" value="TreeGrafter"/>
</dbReference>
<proteinExistence type="inferred from homology"/>
<dbReference type="AlphaFoldDB" id="A0A067QUL5"/>
<dbReference type="GO" id="GO:0005634">
    <property type="term" value="C:nucleus"/>
    <property type="evidence" value="ECO:0007669"/>
    <property type="project" value="TreeGrafter"/>
</dbReference>
<dbReference type="PROSITE" id="PS50235">
    <property type="entry name" value="USP_3"/>
    <property type="match status" value="1"/>
</dbReference>
<keyword evidence="4" id="KW-0378">Hydrolase</keyword>
<dbReference type="GO" id="GO:0005829">
    <property type="term" value="C:cytosol"/>
    <property type="evidence" value="ECO:0007669"/>
    <property type="project" value="TreeGrafter"/>
</dbReference>
<feature type="domain" description="USP" evidence="3">
    <location>
        <begin position="541"/>
        <end position="929"/>
    </location>
</feature>
<dbReference type="PANTHER" id="PTHR24006">
    <property type="entry name" value="UBIQUITIN CARBOXYL-TERMINAL HYDROLASE"/>
    <property type="match status" value="1"/>
</dbReference>
<feature type="region of interest" description="Disordered" evidence="2">
    <location>
        <begin position="229"/>
        <end position="277"/>
    </location>
</feature>
<dbReference type="Proteomes" id="UP000027135">
    <property type="component" value="Unassembled WGS sequence"/>
</dbReference>
<dbReference type="eggNOG" id="KOG1868">
    <property type="taxonomic scope" value="Eukaryota"/>
</dbReference>
<dbReference type="InterPro" id="IPR038765">
    <property type="entry name" value="Papain-like_cys_pep_sf"/>
</dbReference>
<sequence>MLEVKYFGSFLKEHNKHQCIVTFRRPHQGSGEICWVQKSDTDTIFDELAALPKQQNGCELQNISRDTVYDIITSGEEDLLDISNKWRPNRNKMKKPVQERNFGNYKRDSSVNKRKFFQTRTPQLATRMKKSEIQSRSKFGSYTRDTSFHESSTTSRNSSVQWKHTNPKFYYPKIISDTSSDEDDALFEVKSDMKRISYQHLATYNPQRKLADQMHKKASRRREFIKKYYLQRKDHRKSDPPKEKSQKYYLQRKDRTKSDPPKEKSSKPLVDKMQNNDLQLRKIRSSHSVKYSLHKFQESNSRSSDRISSTKEVNRVETLQSNVQKQILFVKNKVFSERKVQIASARKKNQEMVPSTKHNDLLPEMSHVRKLDNQNQARREIEYIRAVPEDELSTPDLNLLCSCEENDVQGQLLLNKSLLHTEEVNHLRTTKALTLLSSNEEPAIPFSLSEDNDSEISHITSPPVSSSTFSHSHLPEICFSPSPIKSPAEVDKSSASGNKFEMHTNNLHILPSVLLHNIQNERGSLRRIKLMQKKEKNSAEMGFPNPIGTNKCWMNSSLQVIFGMKPFIDDTVNIFEKSNIVDPGEKYSLLMEKFIGVVRARQRRNQLQLHRNLELLYQSLGVLNEHFTTQSQEDAVEFLTEFFSALREEFRRLCHDEVRAALANKGRQQHSSGNINDMNNCRQDKSNIQQRNPVDENIIFKLKEIHSCVMCSEHNSKETEHMTLIVNIPSEASTEITLQEALERSMVTETRELRCVKCNSQQCRVMTVFTFLPRFLILHVNRFKVQNNVIKKVRNYMKIPITLTVENVISKTETLMPLKWTSANHERFSWSKESKMNSCPPQNNNEGKKFQCSMEDPNVVKNKLEYALIGILSHKGDTPNSGHYEADVYNVMTGKWNHYNDEIVTNEIEEKITGSSRQENGYGFLYMYKPLFSQLVNERTVSRNSENQ</sequence>
<dbReference type="PANTHER" id="PTHR24006:SF915">
    <property type="entry name" value="UBIQUITIN CARBOXYL-TERMINAL HYDROLASE-RELATED"/>
    <property type="match status" value="1"/>
</dbReference>
<dbReference type="GO" id="GO:0016579">
    <property type="term" value="P:protein deubiquitination"/>
    <property type="evidence" value="ECO:0007669"/>
    <property type="project" value="InterPro"/>
</dbReference>
<dbReference type="CDD" id="cd02257">
    <property type="entry name" value="Peptidase_C19"/>
    <property type="match status" value="1"/>
</dbReference>
<keyword evidence="5" id="KW-1185">Reference proteome</keyword>
<name>A0A067QUL5_ZOONE</name>
<dbReference type="Gene3D" id="3.90.70.10">
    <property type="entry name" value="Cysteine proteinases"/>
    <property type="match status" value="1"/>
</dbReference>
<evidence type="ECO:0000313" key="5">
    <source>
        <dbReference type="Proteomes" id="UP000027135"/>
    </source>
</evidence>